<dbReference type="HOGENOM" id="CLU_2082577_0_0_6"/>
<gene>
    <name evidence="1" type="ORF">C427_0974</name>
</gene>
<dbReference type="AlphaFoldDB" id="K6Z156"/>
<keyword evidence="2" id="KW-1185">Reference proteome</keyword>
<dbReference type="PATRIC" id="fig|1129794.4.peg.961"/>
<accession>K6Z156</accession>
<dbReference type="Pfam" id="PF20101">
    <property type="entry name" value="DUF6491"/>
    <property type="match status" value="1"/>
</dbReference>
<evidence type="ECO:0000313" key="2">
    <source>
        <dbReference type="Proteomes" id="UP000011864"/>
    </source>
</evidence>
<sequence length="117" mass="13153">MKKHVKTILALVTTSTFLVGCSNINNYEHDINNFIADQNLSAIERIDSVLDYDFIVFNDQHIALIKQNNKSYLLTTPDNCQNMNFANKVILLSADKGVVHVNSDKLPELETSIQSAQ</sequence>
<proteinExistence type="predicted"/>
<dbReference type="InterPro" id="IPR045500">
    <property type="entry name" value="DUF6491"/>
</dbReference>
<protein>
    <recommendedName>
        <fullName evidence="3">Lipoprotein</fullName>
    </recommendedName>
</protein>
<evidence type="ECO:0000313" key="1">
    <source>
        <dbReference type="EMBL" id="AGH43083.1"/>
    </source>
</evidence>
<organism evidence="1 2">
    <name type="scientific">Paraglaciecola psychrophila 170</name>
    <dbReference type="NCBI Taxonomy" id="1129794"/>
    <lineage>
        <taxon>Bacteria</taxon>
        <taxon>Pseudomonadati</taxon>
        <taxon>Pseudomonadota</taxon>
        <taxon>Gammaproteobacteria</taxon>
        <taxon>Alteromonadales</taxon>
        <taxon>Alteromonadaceae</taxon>
        <taxon>Paraglaciecola</taxon>
    </lineage>
</organism>
<dbReference type="KEGG" id="gps:C427_0974"/>
<dbReference type="Proteomes" id="UP000011864">
    <property type="component" value="Chromosome"/>
</dbReference>
<dbReference type="RefSeq" id="WP_007640210.1">
    <property type="nucleotide sequence ID" value="NC_020514.1"/>
</dbReference>
<name>K6Z156_9ALTE</name>
<reference evidence="1 2" key="1">
    <citation type="journal article" date="2013" name="Genome Announc.">
        <title>Complete Genome Sequence of Glaciecola psychrophila Strain 170T.</title>
        <authorList>
            <person name="Yin J."/>
            <person name="Chen J."/>
            <person name="Liu G."/>
            <person name="Yu Y."/>
            <person name="Song L."/>
            <person name="Wang X."/>
            <person name="Qu X."/>
        </authorList>
    </citation>
    <scope>NUCLEOTIDE SEQUENCE [LARGE SCALE GENOMIC DNA]</scope>
    <source>
        <strain evidence="1 2">170</strain>
    </source>
</reference>
<dbReference type="PROSITE" id="PS51257">
    <property type="entry name" value="PROKAR_LIPOPROTEIN"/>
    <property type="match status" value="1"/>
</dbReference>
<evidence type="ECO:0008006" key="3">
    <source>
        <dbReference type="Google" id="ProtNLM"/>
    </source>
</evidence>
<dbReference type="EMBL" id="CP003837">
    <property type="protein sequence ID" value="AGH43083.1"/>
    <property type="molecule type" value="Genomic_DNA"/>
</dbReference>